<comment type="pathway">
    <text evidence="2">Cell wall biogenesis; peptidoglycan biosynthesis.</text>
</comment>
<dbReference type="Gene3D" id="3.65.10.10">
    <property type="entry name" value="Enolpyruvate transferase domain"/>
    <property type="match status" value="1"/>
</dbReference>
<evidence type="ECO:0000256" key="3">
    <source>
        <dbReference type="ARBA" id="ARBA00022490"/>
    </source>
</evidence>
<dbReference type="GO" id="GO:0008360">
    <property type="term" value="P:regulation of cell shape"/>
    <property type="evidence" value="ECO:0007669"/>
    <property type="project" value="UniProtKB-KW"/>
</dbReference>
<reference evidence="17" key="1">
    <citation type="submission" date="2018-05" db="EMBL/GenBank/DDBJ databases">
        <authorList>
            <person name="Lanie J.A."/>
            <person name="Ng W.-L."/>
            <person name="Kazmierczak K.M."/>
            <person name="Andrzejewski T.M."/>
            <person name="Davidsen T.M."/>
            <person name="Wayne K.J."/>
            <person name="Tettelin H."/>
            <person name="Glass J.I."/>
            <person name="Rusch D."/>
            <person name="Podicherti R."/>
            <person name="Tsui H.-C.T."/>
            <person name="Winkler M.E."/>
        </authorList>
    </citation>
    <scope>NUCLEOTIDE SEQUENCE</scope>
</reference>
<dbReference type="InterPro" id="IPR050068">
    <property type="entry name" value="MurA_subfamily"/>
</dbReference>
<dbReference type="InterPro" id="IPR036968">
    <property type="entry name" value="Enolpyruvate_Tfrase_sf"/>
</dbReference>
<dbReference type="AlphaFoldDB" id="A0A382YSU8"/>
<evidence type="ECO:0000256" key="7">
    <source>
        <dbReference type="ARBA" id="ARBA00022984"/>
    </source>
</evidence>
<evidence type="ECO:0000256" key="5">
    <source>
        <dbReference type="ARBA" id="ARBA00022679"/>
    </source>
</evidence>
<evidence type="ECO:0000256" key="12">
    <source>
        <dbReference type="ARBA" id="ARBA00039754"/>
    </source>
</evidence>
<evidence type="ECO:0000256" key="9">
    <source>
        <dbReference type="ARBA" id="ARBA00023316"/>
    </source>
</evidence>
<keyword evidence="6" id="KW-0133">Cell shape</keyword>
<evidence type="ECO:0000259" key="16">
    <source>
        <dbReference type="Pfam" id="PF00275"/>
    </source>
</evidence>
<dbReference type="InterPro" id="IPR001986">
    <property type="entry name" value="Enolpyruvate_Tfrase_dom"/>
</dbReference>
<keyword evidence="5" id="KW-0808">Transferase</keyword>
<keyword evidence="8" id="KW-0131">Cell cycle</keyword>
<proteinExistence type="inferred from homology"/>
<dbReference type="EMBL" id="UINC01178242">
    <property type="protein sequence ID" value="SVD86294.1"/>
    <property type="molecule type" value="Genomic_DNA"/>
</dbReference>
<evidence type="ECO:0000256" key="6">
    <source>
        <dbReference type="ARBA" id="ARBA00022960"/>
    </source>
</evidence>
<evidence type="ECO:0000256" key="2">
    <source>
        <dbReference type="ARBA" id="ARBA00004752"/>
    </source>
</evidence>
<keyword evidence="3" id="KW-0963">Cytoplasm</keyword>
<dbReference type="GO" id="GO:0071555">
    <property type="term" value="P:cell wall organization"/>
    <property type="evidence" value="ECO:0007669"/>
    <property type="project" value="UniProtKB-KW"/>
</dbReference>
<evidence type="ECO:0000256" key="13">
    <source>
        <dbReference type="ARBA" id="ARBA00042443"/>
    </source>
</evidence>
<dbReference type="GO" id="GO:0008760">
    <property type="term" value="F:UDP-N-acetylglucosamine 1-carboxyvinyltransferase activity"/>
    <property type="evidence" value="ECO:0007669"/>
    <property type="project" value="UniProtKB-EC"/>
</dbReference>
<evidence type="ECO:0000256" key="4">
    <source>
        <dbReference type="ARBA" id="ARBA00022618"/>
    </source>
</evidence>
<organism evidence="17">
    <name type="scientific">marine metagenome</name>
    <dbReference type="NCBI Taxonomy" id="408172"/>
    <lineage>
        <taxon>unclassified sequences</taxon>
        <taxon>metagenomes</taxon>
        <taxon>ecological metagenomes</taxon>
    </lineage>
</organism>
<dbReference type="GO" id="GO:0005737">
    <property type="term" value="C:cytoplasm"/>
    <property type="evidence" value="ECO:0007669"/>
    <property type="project" value="UniProtKB-SubCell"/>
</dbReference>
<dbReference type="GO" id="GO:0009252">
    <property type="term" value="P:peptidoglycan biosynthetic process"/>
    <property type="evidence" value="ECO:0007669"/>
    <property type="project" value="UniProtKB-KW"/>
</dbReference>
<keyword evidence="7" id="KW-0573">Peptidoglycan synthesis</keyword>
<evidence type="ECO:0000313" key="17">
    <source>
        <dbReference type="EMBL" id="SVD86294.1"/>
    </source>
</evidence>
<sequence length="218" mass="23494">MDKFLIKGPCKVIGKVNISGSKNAALPILAATLLFDKPVELKNLPNVRDVQTMLALLKSLGSKIVISRNKKSVKIYNFKKMKTFASYNLVKTMRAGILVLGPLLSKHYKSITSLPGGCSLGTRPINYHLNGLTKLGAKHKIINGYVHATANKGLVGGKIKFSKVSVGASENLIIAATLAKGTTILKNCAIEPEIKDLINFLNSAGGKIKWTGKRTLQI</sequence>
<dbReference type="SUPFAM" id="SSF55205">
    <property type="entry name" value="EPT/RTPC-like"/>
    <property type="match status" value="1"/>
</dbReference>
<comment type="subcellular location">
    <subcellularLocation>
        <location evidence="1">Cytoplasm</location>
    </subcellularLocation>
</comment>
<keyword evidence="4" id="KW-0132">Cell division</keyword>
<evidence type="ECO:0000256" key="15">
    <source>
        <dbReference type="ARBA" id="ARBA00047527"/>
    </source>
</evidence>
<protein>
    <recommendedName>
        <fullName evidence="12">UDP-N-acetylglucosamine 1-carboxyvinyltransferase</fullName>
        <ecNumber evidence="11">2.5.1.7</ecNumber>
    </recommendedName>
    <alternativeName>
        <fullName evidence="13">Enoylpyruvate transferase</fullName>
    </alternativeName>
    <alternativeName>
        <fullName evidence="14">UDP-N-acetylglucosamine enolpyruvyl transferase</fullName>
    </alternativeName>
</protein>
<dbReference type="PANTHER" id="PTHR43783">
    <property type="entry name" value="UDP-N-ACETYLGLUCOSAMINE 1-CARBOXYVINYLTRANSFERASE"/>
    <property type="match status" value="1"/>
</dbReference>
<evidence type="ECO:0000256" key="11">
    <source>
        <dbReference type="ARBA" id="ARBA00039108"/>
    </source>
</evidence>
<evidence type="ECO:0000256" key="8">
    <source>
        <dbReference type="ARBA" id="ARBA00023306"/>
    </source>
</evidence>
<feature type="non-terminal residue" evidence="17">
    <location>
        <position position="218"/>
    </location>
</feature>
<dbReference type="Pfam" id="PF00275">
    <property type="entry name" value="EPSP_synthase"/>
    <property type="match status" value="1"/>
</dbReference>
<name>A0A382YSU8_9ZZZZ</name>
<evidence type="ECO:0000256" key="1">
    <source>
        <dbReference type="ARBA" id="ARBA00004496"/>
    </source>
</evidence>
<dbReference type="InterPro" id="IPR013792">
    <property type="entry name" value="RNA3'P_cycl/enolpyr_Trfase_a/b"/>
</dbReference>
<comment type="catalytic activity">
    <reaction evidence="15">
        <text>phosphoenolpyruvate + UDP-N-acetyl-alpha-D-glucosamine = UDP-N-acetyl-3-O-(1-carboxyvinyl)-alpha-D-glucosamine + phosphate</text>
        <dbReference type="Rhea" id="RHEA:18681"/>
        <dbReference type="ChEBI" id="CHEBI:43474"/>
        <dbReference type="ChEBI" id="CHEBI:57705"/>
        <dbReference type="ChEBI" id="CHEBI:58702"/>
        <dbReference type="ChEBI" id="CHEBI:68483"/>
        <dbReference type="EC" id="2.5.1.7"/>
    </reaction>
</comment>
<feature type="domain" description="Enolpyruvate transferase" evidence="16">
    <location>
        <begin position="7"/>
        <end position="214"/>
    </location>
</feature>
<gene>
    <name evidence="17" type="ORF">METZ01_LOCUS439148</name>
</gene>
<comment type="similarity">
    <text evidence="10">Belongs to the EPSP synthase family. MurA subfamily.</text>
</comment>
<evidence type="ECO:0000256" key="14">
    <source>
        <dbReference type="ARBA" id="ARBA00042842"/>
    </source>
</evidence>
<dbReference type="PANTHER" id="PTHR43783:SF1">
    <property type="entry name" value="UDP-N-ACETYLGLUCOSAMINE 1-CARBOXYVINYLTRANSFERASE"/>
    <property type="match status" value="1"/>
</dbReference>
<dbReference type="EC" id="2.5.1.7" evidence="11"/>
<dbReference type="GO" id="GO:0051301">
    <property type="term" value="P:cell division"/>
    <property type="evidence" value="ECO:0007669"/>
    <property type="project" value="UniProtKB-KW"/>
</dbReference>
<accession>A0A382YSU8</accession>
<evidence type="ECO:0000256" key="10">
    <source>
        <dbReference type="ARBA" id="ARBA00038367"/>
    </source>
</evidence>
<keyword evidence="9" id="KW-0961">Cell wall biogenesis/degradation</keyword>